<keyword evidence="3" id="KW-1185">Reference proteome</keyword>
<feature type="signal peptide" evidence="1">
    <location>
        <begin position="1"/>
        <end position="20"/>
    </location>
</feature>
<dbReference type="Pfam" id="PF13585">
    <property type="entry name" value="CHU_C"/>
    <property type="match status" value="1"/>
</dbReference>
<evidence type="ECO:0000256" key="1">
    <source>
        <dbReference type="SAM" id="SignalP"/>
    </source>
</evidence>
<name>A0A1H1FN41_9FLAO</name>
<feature type="chain" id="PRO_5011444639" evidence="1">
    <location>
        <begin position="21"/>
        <end position="1401"/>
    </location>
</feature>
<dbReference type="RefSeq" id="WP_089756660.1">
    <property type="nucleotide sequence ID" value="NZ_FNKL01000004.1"/>
</dbReference>
<evidence type="ECO:0000313" key="2">
    <source>
        <dbReference type="EMBL" id="SDR02310.1"/>
    </source>
</evidence>
<dbReference type="InterPro" id="IPR026341">
    <property type="entry name" value="T9SS_type_B"/>
</dbReference>
<dbReference type="EMBL" id="FNKL01000004">
    <property type="protein sequence ID" value="SDR02310.1"/>
    <property type="molecule type" value="Genomic_DNA"/>
</dbReference>
<dbReference type="Proteomes" id="UP000199627">
    <property type="component" value="Unassembled WGS sequence"/>
</dbReference>
<organism evidence="2 3">
    <name type="scientific">Chryseobacterium soldanellicola</name>
    <dbReference type="NCBI Taxonomy" id="311333"/>
    <lineage>
        <taxon>Bacteria</taxon>
        <taxon>Pseudomonadati</taxon>
        <taxon>Bacteroidota</taxon>
        <taxon>Flavobacteriia</taxon>
        <taxon>Flavobacteriales</taxon>
        <taxon>Weeksellaceae</taxon>
        <taxon>Chryseobacterium group</taxon>
        <taxon>Chryseobacterium</taxon>
    </lineage>
</organism>
<sequence length="1401" mass="153951">MMKFLQILFLITGFFVFAQAPVDIKVKDAFGNENYNVTCNNNLDANGCLALHVEYPVLKQTTSYEVVQSTYSPPIAMNQGTALNANYDDLFATKLDLPFKFCFFNQYFEALVVGSNGMVTFDQSQLGNINYPNVQWQNPNVSLPKNSIFGVYHDMVFSSGDQSEIYYSTIGTAPYRKFVINFFEGRIAGCTDRSSSQIVLHETTNVIEVFVEKKPTPCPTRKFENALIGVINNDGTAGISPPARNTGNWQALQEGWRFNPLGNVIQPQVTWTNASGQTLATGIQATLCPTQNEVYTANVKFNICGNSELILTDNFAVTFDPTYPVAKNYTQDFCGNSPVNLNLTTFQSNLTSQNPANFNFSFHSNLQDAQNGQNALPTSFTLTANTVLYVRIQNPGIPNCFRVAVLTLNFLTKNLLKNTVELCDTNNDGVEQNYDLSLLNAELFPAGTSGISYHSTQTDAQNNTNPITAANITTNTNIWVRLQDATCTYVLGPVHFQFKPGANVNSPITFPYTVCDINADNQEPFDFALNIGPLISTQPGATFTAYETYANAYSGTGPVVGTIKEGQYIIYIRVQIPNGCFAVVEVNMNVTFTKIEANEKNEYICFNGTDDISVNLTTLSAGMLISPTTVPVTEFYADSASATLGTNPISSNQTITTDGNFVTQTYFVRFEQTDECYTVRPINVHLVHPVAVQSNFTICDFNNDNTENVSLAQFSAAIIGNQNATVIFYLTQADAQNGTNPITSTTVTGTKQVFVKITSYNCQQIYTVNLTLTSTPAVNSPVTISLNNICDNNNDGVEIYNLTQAQPQIYSGSTSNVTFTYYSSYDPATHTFSGPIANPAQFSVTGNATVYVKVKFNNSECFSAAQVNIQMTFLPPVVLNNAVLETCDEDFNLSETFQLNDAIPQLFVASQNTQPLSDMTISYYNTSAEANAGVPATQIGTTATTNISSVQVWARFQSNTTGCYSVASIQLNTYFPPKAINSTIIVCDENLDGSQEVNLLNYTNLMVDIPNPANTFSFYLTQQDAQNGVNPIPNPQNYSAQPFPTQIWVKVQNIPGCDDIATINFTIGSKVTLLNAGPFQLNNVCDTGNDGIENVNLAQFEQQIYAGTGAVFTYYPTLADLNAGTNVISNPATYSYNQNTGSNIIYVKVSAPGFCPEKAEIHLTLKPTPVFDIPTQYICPDGSLDYTLHVENYTIVSYVWTNPSGQVISTTDTITGVNQIGTYSVTVTADNGCSYTDTFEIKYYDVPVIQQLVADGNTYTVYATGSQPIVYSIDGVNWQASNVFYNLATGIYTFYVKYVEGKCIVKQDGVILDIKNAITPNGDGMNDTWIVRNLHVFGNRMTNVKVFDRYQSLIFEQNTNTEIVWDGTIKGRAIPTSSYWYVITLPDGRSFTGWILVKNNN</sequence>
<accession>A0A1H1FN41</accession>
<dbReference type="STRING" id="311333.SAMN05421664_3156"/>
<dbReference type="NCBIfam" id="TIGR04131">
    <property type="entry name" value="Bac_Flav_CTERM"/>
    <property type="match status" value="1"/>
</dbReference>
<evidence type="ECO:0000313" key="3">
    <source>
        <dbReference type="Proteomes" id="UP000199627"/>
    </source>
</evidence>
<keyword evidence="1" id="KW-0732">Signal</keyword>
<gene>
    <name evidence="2" type="ORF">SAMN05421664_3156</name>
</gene>
<proteinExistence type="predicted"/>
<dbReference type="SUPFAM" id="SSF49299">
    <property type="entry name" value="PKD domain"/>
    <property type="match status" value="1"/>
</dbReference>
<dbReference type="OrthoDB" id="9765926at2"/>
<protein>
    <submittedName>
        <fullName evidence="2">Gliding motility-associated C-terminal domain-containing protein</fullName>
    </submittedName>
</protein>
<reference evidence="3" key="1">
    <citation type="submission" date="2016-10" db="EMBL/GenBank/DDBJ databases">
        <authorList>
            <person name="Varghese N."/>
            <person name="Submissions S."/>
        </authorList>
    </citation>
    <scope>NUCLEOTIDE SEQUENCE [LARGE SCALE GENOMIC DNA]</scope>
    <source>
        <strain evidence="3">DSM 17072</strain>
    </source>
</reference>
<dbReference type="InterPro" id="IPR035986">
    <property type="entry name" value="PKD_dom_sf"/>
</dbReference>